<gene>
    <name evidence="4" type="ORF">ABZ508_14800</name>
</gene>
<evidence type="ECO:0000256" key="1">
    <source>
        <dbReference type="ARBA" id="ARBA00023125"/>
    </source>
</evidence>
<dbReference type="InterPro" id="IPR039420">
    <property type="entry name" value="WalR-like"/>
</dbReference>
<dbReference type="InterPro" id="IPR041664">
    <property type="entry name" value="AAA_16"/>
</dbReference>
<dbReference type="PROSITE" id="PS50043">
    <property type="entry name" value="HTH_LUXR_2"/>
    <property type="match status" value="1"/>
</dbReference>
<dbReference type="InterPro" id="IPR036388">
    <property type="entry name" value="WH-like_DNA-bd_sf"/>
</dbReference>
<dbReference type="PRINTS" id="PR00038">
    <property type="entry name" value="HTHLUXR"/>
</dbReference>
<dbReference type="InterPro" id="IPR016032">
    <property type="entry name" value="Sig_transdc_resp-reg_C-effctor"/>
</dbReference>
<dbReference type="Gene3D" id="1.10.10.10">
    <property type="entry name" value="Winged helix-like DNA-binding domain superfamily/Winged helix DNA-binding domain"/>
    <property type="match status" value="1"/>
</dbReference>
<dbReference type="RefSeq" id="WP_359805969.1">
    <property type="nucleotide sequence ID" value="NZ_JBEXZQ010000011.1"/>
</dbReference>
<organism evidence="4 5">
    <name type="scientific">Streptomyces lavendulocolor</name>
    <dbReference type="NCBI Taxonomy" id="67316"/>
    <lineage>
        <taxon>Bacteria</taxon>
        <taxon>Bacillati</taxon>
        <taxon>Actinomycetota</taxon>
        <taxon>Actinomycetes</taxon>
        <taxon>Kitasatosporales</taxon>
        <taxon>Streptomycetaceae</taxon>
        <taxon>Streptomyces</taxon>
    </lineage>
</organism>
<dbReference type="Pfam" id="PF13191">
    <property type="entry name" value="AAA_16"/>
    <property type="match status" value="1"/>
</dbReference>
<sequence>MTTKTTTGTTPRLYGRDAELDAVAALSERLSSGRSGVLLIAGEPGLGRSALMERAVRDFTAGRVLHTRAAPAERHLAHSGLHALLSSAPSPAGAPPPGTAPSHPVRTPGDRPAGGPAPHPPGHETFTGLAGAGARRPATDRHTGPGGLPPLGHPPTLPPPSGTPPTGLLDLLERADRNRPLLVCVDDAHLWDPLSRAALGFAARRAESVPAVGLLLSVAGHRAGAPDFAGLPLVRLGPLGDRAAGALLDDLTSGTADPLVRDALLREAGGNPALLTALARRLSPAQLAGHAPLPRPLADGPALNGVVGGRLAELPPATRDLLLLVAAAHEHRPDGCGADAALVLRAARAAGIDPAALDAAERAGVARSAGDRVRFDDPLVRRAVHRGAPLARRRAAHARLAAALDGDRDRLARLTHRALAAEGPDARLAAELASAAVAPDVRAEPLQRSLALARAADVTPADGSCAARLTAAAEYARLGGRPHRAAELLAAAREGAAGHDAVRGGAELVRGALALRDGPVADAYEALLMAAALLAPHDPEGAQGARFAAMEAAWAAGDSASCLAALDPRPARPRPEDDDFRTGLLAALTGRFGDARGPLRRVLDRAACDDDPLRLLRAGAAALVLGDVAVACRVNARALAAARARAAATLVPLALEHLAYAELRTGRHARARAHAEEGLRTAHRSGQRNVVAHHHAVLALVASIEGDRALLAGHADAALEVAGPHGLAQAASLAEWARARADLGRGMALDAAARLGPLVRPGHRRGHFAVRMLMAPCFVEAAVLAGECAADARTAAEEFAVWAALGGDPQAPAQLARCRALLAPGPEAEALYAHALARHERAGGDFERARTLLLYGKWLRRRRRPREARGRLKDALYAFERSGATVWAEQTRAELRATGGAAARETAGPLARLTPQQLRIARCVAEGATNREVALRLSISPRTVDHHLRNVFALLGIRSRVELSRLVAREETVGAG</sequence>
<dbReference type="InterPro" id="IPR027417">
    <property type="entry name" value="P-loop_NTPase"/>
</dbReference>
<evidence type="ECO:0000313" key="4">
    <source>
        <dbReference type="EMBL" id="MEU0708619.1"/>
    </source>
</evidence>
<evidence type="ECO:0000256" key="2">
    <source>
        <dbReference type="SAM" id="MobiDB-lite"/>
    </source>
</evidence>
<proteinExistence type="predicted"/>
<dbReference type="EMBL" id="JBEXZR010000011">
    <property type="protein sequence ID" value="MEU0708619.1"/>
    <property type="molecule type" value="Genomic_DNA"/>
</dbReference>
<dbReference type="PANTHER" id="PTHR43214:SF42">
    <property type="entry name" value="TRANSCRIPTIONAL REGULATORY PROTEIN DESR"/>
    <property type="match status" value="1"/>
</dbReference>
<dbReference type="SUPFAM" id="SSF52540">
    <property type="entry name" value="P-loop containing nucleoside triphosphate hydrolases"/>
    <property type="match status" value="1"/>
</dbReference>
<accession>A0ABV2W502</accession>
<dbReference type="InterPro" id="IPR000792">
    <property type="entry name" value="Tscrpt_reg_LuxR_C"/>
</dbReference>
<dbReference type="Pfam" id="PF00196">
    <property type="entry name" value="GerE"/>
    <property type="match status" value="1"/>
</dbReference>
<comment type="caution">
    <text evidence="4">The sequence shown here is derived from an EMBL/GenBank/DDBJ whole genome shotgun (WGS) entry which is preliminary data.</text>
</comment>
<feature type="domain" description="HTH luxR-type" evidence="3">
    <location>
        <begin position="906"/>
        <end position="971"/>
    </location>
</feature>
<keyword evidence="1" id="KW-0238">DNA-binding</keyword>
<evidence type="ECO:0000313" key="5">
    <source>
        <dbReference type="Proteomes" id="UP001550378"/>
    </source>
</evidence>
<dbReference type="CDD" id="cd06170">
    <property type="entry name" value="LuxR_C_like"/>
    <property type="match status" value="1"/>
</dbReference>
<keyword evidence="5" id="KW-1185">Reference proteome</keyword>
<feature type="compositionally biased region" description="Pro residues" evidence="2">
    <location>
        <begin position="147"/>
        <end position="163"/>
    </location>
</feature>
<evidence type="ECO:0000259" key="3">
    <source>
        <dbReference type="PROSITE" id="PS50043"/>
    </source>
</evidence>
<dbReference type="SMART" id="SM00421">
    <property type="entry name" value="HTH_LUXR"/>
    <property type="match status" value="1"/>
</dbReference>
<feature type="region of interest" description="Disordered" evidence="2">
    <location>
        <begin position="85"/>
        <end position="169"/>
    </location>
</feature>
<name>A0ABV2W502_9ACTN</name>
<dbReference type="PANTHER" id="PTHR43214">
    <property type="entry name" value="TWO-COMPONENT RESPONSE REGULATOR"/>
    <property type="match status" value="1"/>
</dbReference>
<dbReference type="Proteomes" id="UP001550378">
    <property type="component" value="Unassembled WGS sequence"/>
</dbReference>
<protein>
    <submittedName>
        <fullName evidence="4">AAA family ATPase</fullName>
    </submittedName>
</protein>
<dbReference type="SUPFAM" id="SSF46894">
    <property type="entry name" value="C-terminal effector domain of the bipartite response regulators"/>
    <property type="match status" value="1"/>
</dbReference>
<reference evidence="4 5" key="1">
    <citation type="submission" date="2024-06" db="EMBL/GenBank/DDBJ databases">
        <title>The Natural Products Discovery Center: Release of the First 8490 Sequenced Strains for Exploring Actinobacteria Biosynthetic Diversity.</title>
        <authorList>
            <person name="Kalkreuter E."/>
            <person name="Kautsar S.A."/>
            <person name="Yang D."/>
            <person name="Bader C.D."/>
            <person name="Teijaro C.N."/>
            <person name="Fluegel L."/>
            <person name="Davis C.M."/>
            <person name="Simpson J.R."/>
            <person name="Lauterbach L."/>
            <person name="Steele A.D."/>
            <person name="Gui C."/>
            <person name="Meng S."/>
            <person name="Li G."/>
            <person name="Viehrig K."/>
            <person name="Ye F."/>
            <person name="Su P."/>
            <person name="Kiefer A.F."/>
            <person name="Nichols A."/>
            <person name="Cepeda A.J."/>
            <person name="Yan W."/>
            <person name="Fan B."/>
            <person name="Jiang Y."/>
            <person name="Adhikari A."/>
            <person name="Zheng C.-J."/>
            <person name="Schuster L."/>
            <person name="Cowan T.M."/>
            <person name="Smanski M.J."/>
            <person name="Chevrette M.G."/>
            <person name="De Carvalho L.P.S."/>
            <person name="Shen B."/>
        </authorList>
    </citation>
    <scope>NUCLEOTIDE SEQUENCE [LARGE SCALE GENOMIC DNA]</scope>
    <source>
        <strain evidence="4 5">NPDC006337</strain>
    </source>
</reference>